<reference evidence="4" key="2">
    <citation type="submission" date="2021-02" db="UniProtKB">
        <authorList>
            <consortium name="EnsemblMetazoa"/>
        </authorList>
    </citation>
    <scope>IDENTIFICATION</scope>
    <source>
        <strain evidence="4">JHB</strain>
    </source>
</reference>
<reference evidence="3" key="1">
    <citation type="submission" date="2007-03" db="EMBL/GenBank/DDBJ databases">
        <title>Annotation of Culex pipiens quinquefasciatus.</title>
        <authorList>
            <consortium name="The Broad Institute Genome Sequencing Platform"/>
            <person name="Atkinson P.W."/>
            <person name="Hemingway J."/>
            <person name="Christensen B.M."/>
            <person name="Higgs S."/>
            <person name="Kodira C."/>
            <person name="Hannick L."/>
            <person name="Megy K."/>
            <person name="O'Leary S."/>
            <person name="Pearson M."/>
            <person name="Haas B.J."/>
            <person name="Mauceli E."/>
            <person name="Wortman J.R."/>
            <person name="Lee N.H."/>
            <person name="Guigo R."/>
            <person name="Stanke M."/>
            <person name="Alvarado L."/>
            <person name="Amedeo P."/>
            <person name="Antoine C.H."/>
            <person name="Arensburger P."/>
            <person name="Bidwell S.L."/>
            <person name="Crawford M."/>
            <person name="Camaro F."/>
            <person name="Devon K."/>
            <person name="Engels R."/>
            <person name="Hammond M."/>
            <person name="Howarth C."/>
            <person name="Koehrsen M."/>
            <person name="Lawson D."/>
            <person name="Montgomery P."/>
            <person name="Nene V."/>
            <person name="Nusbaum C."/>
            <person name="Puiu D."/>
            <person name="Romero-Severson J."/>
            <person name="Severson D.W."/>
            <person name="Shumway M."/>
            <person name="Sisk P."/>
            <person name="Stolte C."/>
            <person name="Zeng Q."/>
            <person name="Eisenstadt E."/>
            <person name="Fraser-Liggett C."/>
            <person name="Strausberg R."/>
            <person name="Galagan J."/>
            <person name="Birren B."/>
            <person name="Collins F.H."/>
        </authorList>
    </citation>
    <scope>NUCLEOTIDE SEQUENCE [LARGE SCALE GENOMIC DNA]</scope>
    <source>
        <strain evidence="3">JHB</strain>
    </source>
</reference>
<dbReference type="STRING" id="7176.B0XEV2"/>
<feature type="compositionally biased region" description="Basic and acidic residues" evidence="2">
    <location>
        <begin position="11"/>
        <end position="20"/>
    </location>
</feature>
<dbReference type="VEuPathDB" id="VectorBase:CQUJHB016960"/>
<dbReference type="GO" id="GO:0035020">
    <property type="term" value="P:regulation of Rac protein signal transduction"/>
    <property type="evidence" value="ECO:0007669"/>
    <property type="project" value="TreeGrafter"/>
</dbReference>
<dbReference type="HOGENOM" id="CLU_1715046_0_0_1"/>
<dbReference type="VEuPathDB" id="VectorBase:CPIJ018078"/>
<dbReference type="eggNOG" id="KOG4270">
    <property type="taxonomic scope" value="Eukaryota"/>
</dbReference>
<evidence type="ECO:0000313" key="3">
    <source>
        <dbReference type="EMBL" id="EDS26283.1"/>
    </source>
</evidence>
<evidence type="ECO:0000313" key="4">
    <source>
        <dbReference type="EnsemblMetazoa" id="CPIJ018078-PA"/>
    </source>
</evidence>
<protein>
    <submittedName>
        <fullName evidence="3 4">Uncharacterized protein</fullName>
    </submittedName>
</protein>
<evidence type="ECO:0000256" key="2">
    <source>
        <dbReference type="SAM" id="MobiDB-lite"/>
    </source>
</evidence>
<evidence type="ECO:0000256" key="1">
    <source>
        <dbReference type="ARBA" id="ARBA00022468"/>
    </source>
</evidence>
<dbReference type="AlphaFoldDB" id="B0XEV2"/>
<dbReference type="KEGG" id="cqu:CpipJ_CPIJ018078"/>
<gene>
    <name evidence="4" type="primary">6051804</name>
    <name evidence="3" type="ORF">CpipJ_CPIJ018078</name>
</gene>
<dbReference type="Gene3D" id="1.20.1270.60">
    <property type="entry name" value="Arfaptin homology (AH) domain/BAR domain"/>
    <property type="match status" value="1"/>
</dbReference>
<dbReference type="InterPro" id="IPR047165">
    <property type="entry name" value="RHG17/44/SH3BP1-like"/>
</dbReference>
<dbReference type="GO" id="GO:0032956">
    <property type="term" value="P:regulation of actin cytoskeleton organization"/>
    <property type="evidence" value="ECO:0007669"/>
    <property type="project" value="TreeGrafter"/>
</dbReference>
<dbReference type="PANTHER" id="PTHR14130">
    <property type="entry name" value="3BP-1 RELATED RHOGAP"/>
    <property type="match status" value="1"/>
</dbReference>
<feature type="region of interest" description="Disordered" evidence="2">
    <location>
        <begin position="1"/>
        <end position="20"/>
    </location>
</feature>
<dbReference type="Proteomes" id="UP000002320">
    <property type="component" value="Unassembled WGS sequence"/>
</dbReference>
<keyword evidence="5" id="KW-1185">Reference proteome</keyword>
<dbReference type="GO" id="GO:0005096">
    <property type="term" value="F:GTPase activator activity"/>
    <property type="evidence" value="ECO:0007669"/>
    <property type="project" value="UniProtKB-KW"/>
</dbReference>
<accession>B0XEV2</accession>
<proteinExistence type="predicted"/>
<dbReference type="OrthoDB" id="19923at2759"/>
<dbReference type="PANTHER" id="PTHR14130:SF14">
    <property type="entry name" value="RHO GTPASE-ACTIVATING PROTEIN 92B"/>
    <property type="match status" value="1"/>
</dbReference>
<dbReference type="EnsemblMetazoa" id="CPIJ018078-RA">
    <property type="protein sequence ID" value="CPIJ018078-PA"/>
    <property type="gene ID" value="CPIJ018078"/>
</dbReference>
<keyword evidence="1" id="KW-0343">GTPase activation</keyword>
<dbReference type="InterPro" id="IPR027267">
    <property type="entry name" value="AH/BAR_dom_sf"/>
</dbReference>
<dbReference type="SUPFAM" id="SSF103657">
    <property type="entry name" value="BAR/IMD domain-like"/>
    <property type="match status" value="1"/>
</dbReference>
<dbReference type="InParanoid" id="B0XEV2"/>
<dbReference type="EMBL" id="DS232872">
    <property type="protein sequence ID" value="EDS26283.1"/>
    <property type="molecule type" value="Genomic_DNA"/>
</dbReference>
<sequence>MHMLSFFGSSKSEKNADGLQEVEREVDRYKDILQNLNKRIATTVSAGQPQDAPAKEKRIRKVPEFVLGQLMEDSVKDLPPGLLRDVLDKCARLEKTVASEIITNELSVENSVSKNLNDIIERHLATIQKQKRTVGKCAQEYEATRQKYDFKEY</sequence>
<evidence type="ECO:0000313" key="5">
    <source>
        <dbReference type="Proteomes" id="UP000002320"/>
    </source>
</evidence>
<organism>
    <name type="scientific">Culex quinquefasciatus</name>
    <name type="common">Southern house mosquito</name>
    <name type="synonym">Culex pungens</name>
    <dbReference type="NCBI Taxonomy" id="7176"/>
    <lineage>
        <taxon>Eukaryota</taxon>
        <taxon>Metazoa</taxon>
        <taxon>Ecdysozoa</taxon>
        <taxon>Arthropoda</taxon>
        <taxon>Hexapoda</taxon>
        <taxon>Insecta</taxon>
        <taxon>Pterygota</taxon>
        <taxon>Neoptera</taxon>
        <taxon>Endopterygota</taxon>
        <taxon>Diptera</taxon>
        <taxon>Nematocera</taxon>
        <taxon>Culicoidea</taxon>
        <taxon>Culicidae</taxon>
        <taxon>Culicinae</taxon>
        <taxon>Culicini</taxon>
        <taxon>Culex</taxon>
        <taxon>Culex</taxon>
    </lineage>
</organism>
<name>B0XEV2_CULQU</name>